<dbReference type="InterPro" id="IPR050091">
    <property type="entry name" value="PKS_NRPS_Biosynth_Enz"/>
</dbReference>
<dbReference type="EMBL" id="LHPF02000106">
    <property type="protein sequence ID" value="PSC67115.1"/>
    <property type="molecule type" value="Genomic_DNA"/>
</dbReference>
<dbReference type="PROSITE" id="PS00012">
    <property type="entry name" value="PHOSPHOPANTETHEINE"/>
    <property type="match status" value="1"/>
</dbReference>
<evidence type="ECO:0000256" key="3">
    <source>
        <dbReference type="SAM" id="MobiDB-lite"/>
    </source>
</evidence>
<dbReference type="Pfam" id="PF08659">
    <property type="entry name" value="KR"/>
    <property type="match status" value="1"/>
</dbReference>
<dbReference type="STRING" id="554055.A0A2P6UZ46"/>
<dbReference type="SMART" id="SM00822">
    <property type="entry name" value="PKS_KR"/>
    <property type="match status" value="1"/>
</dbReference>
<name>A0A2P6UZ46_9CHLO</name>
<dbReference type="AlphaFoldDB" id="A0A2P6UZ46"/>
<feature type="domain" description="Carrier" evidence="4">
    <location>
        <begin position="365"/>
        <end position="440"/>
    </location>
</feature>
<dbReference type="SMART" id="SM01294">
    <property type="entry name" value="PKS_PP_betabranch"/>
    <property type="match status" value="1"/>
</dbReference>
<sequence length="555" mass="56369">MERLLPRTSTCAAPPQLTNSKCDASAATDVAGLADALHSSGVRIGAIMHAAGVLRDALLSNQTAANLRATLAAKSGAARCLAHHLAAMAPVGALTLFSSIAGLLGGAGQASYAVANAALDGLASGWQEQGVAATSIAWGAWGGVGMAAADAGVSARMHRLGIATSAPTAGLAALHEAVTLSMAVGSSTVLAAALVWERLLVDGRQRQPFYAEFAGVTAAAGQHQQGSSGADAVVTVTSSQRSGRNKRGAQPAVASSSYPAWQVLSLKKRAALFTEKVSAIVAHMLGHAVGPAQPLISAGLDSLGAVEVQRQVAALAGLDLPSTLVFDYPSVAEIAEYIAGLLPPPERSRKSSLAALQQGQLVAAGSNNGGSVRVRAVAAKVMGGVAVAASTPLMTAGLDSLGAVDLSKELSSVFGVDLPSTLVFDYPTIDDLAEELAGRSSVDLLGADFDAAISIERGRISLFPAVPPSVGGDGMPARSLPPSGSGLNQPAMLTFRRMAVKQPGDARVVAAFKRKLEEAAGHMGAIFVHYDPGRSSVLLYFEFSTCPLSFTRAVS</sequence>
<accession>A0A2P6UZ46</accession>
<reference evidence="5 6" key="1">
    <citation type="journal article" date="2018" name="Plant J.">
        <title>Genome sequences of Chlorella sorokiniana UTEX 1602 and Micractinium conductrix SAG 241.80: implications to maltose excretion by a green alga.</title>
        <authorList>
            <person name="Arriola M.B."/>
            <person name="Velmurugan N."/>
            <person name="Zhang Y."/>
            <person name="Plunkett M.H."/>
            <person name="Hondzo H."/>
            <person name="Barney B.M."/>
        </authorList>
    </citation>
    <scope>NUCLEOTIDE SEQUENCE [LARGE SCALE GENOMIC DNA]</scope>
    <source>
        <strain evidence="5 6">SAG 241.80</strain>
    </source>
</reference>
<keyword evidence="2" id="KW-0597">Phosphoprotein</keyword>
<keyword evidence="1" id="KW-0596">Phosphopantetheine</keyword>
<keyword evidence="6" id="KW-1185">Reference proteome</keyword>
<dbReference type="GO" id="GO:0031177">
    <property type="term" value="F:phosphopantetheine binding"/>
    <property type="evidence" value="ECO:0007669"/>
    <property type="project" value="InterPro"/>
</dbReference>
<dbReference type="InterPro" id="IPR036903">
    <property type="entry name" value="Nup98_auto-Pept-S59_dom_sf"/>
</dbReference>
<dbReference type="SUPFAM" id="SSF47336">
    <property type="entry name" value="ACP-like"/>
    <property type="match status" value="2"/>
</dbReference>
<dbReference type="InterPro" id="IPR057326">
    <property type="entry name" value="KR_dom"/>
</dbReference>
<dbReference type="Gene3D" id="3.40.50.720">
    <property type="entry name" value="NAD(P)-binding Rossmann-like Domain"/>
    <property type="match status" value="1"/>
</dbReference>
<proteinExistence type="predicted"/>
<dbReference type="PANTHER" id="PTHR43775">
    <property type="entry name" value="FATTY ACID SYNTHASE"/>
    <property type="match status" value="1"/>
</dbReference>
<evidence type="ECO:0000256" key="2">
    <source>
        <dbReference type="ARBA" id="ARBA00022553"/>
    </source>
</evidence>
<evidence type="ECO:0000313" key="5">
    <source>
        <dbReference type="EMBL" id="PSC67115.1"/>
    </source>
</evidence>
<protein>
    <submittedName>
        <fullName evidence="5">Polyketide synthase</fullName>
    </submittedName>
</protein>
<dbReference type="Gene3D" id="1.10.1200.10">
    <property type="entry name" value="ACP-like"/>
    <property type="match status" value="2"/>
</dbReference>
<feature type="region of interest" description="Disordered" evidence="3">
    <location>
        <begin position="229"/>
        <end position="251"/>
    </location>
</feature>
<dbReference type="PANTHER" id="PTHR43775:SF37">
    <property type="entry name" value="SI:DKEY-61P9.11"/>
    <property type="match status" value="1"/>
</dbReference>
<comment type="caution">
    <text evidence="5">The sequence shown here is derived from an EMBL/GenBank/DDBJ whole genome shotgun (WGS) entry which is preliminary data.</text>
</comment>
<dbReference type="InterPro" id="IPR036291">
    <property type="entry name" value="NAD(P)-bd_dom_sf"/>
</dbReference>
<dbReference type="OrthoDB" id="515324at2759"/>
<dbReference type="Proteomes" id="UP000239649">
    <property type="component" value="Unassembled WGS sequence"/>
</dbReference>
<dbReference type="SUPFAM" id="SSF82215">
    <property type="entry name" value="C-terminal autoproteolytic domain of nucleoporin nup98"/>
    <property type="match status" value="1"/>
</dbReference>
<evidence type="ECO:0000313" key="6">
    <source>
        <dbReference type="Proteomes" id="UP000239649"/>
    </source>
</evidence>
<evidence type="ECO:0000259" key="4">
    <source>
        <dbReference type="PROSITE" id="PS50075"/>
    </source>
</evidence>
<dbReference type="InterPro" id="IPR013968">
    <property type="entry name" value="PKS_KR"/>
</dbReference>
<dbReference type="Pfam" id="PF00550">
    <property type="entry name" value="PP-binding"/>
    <property type="match status" value="2"/>
</dbReference>
<dbReference type="InterPro" id="IPR009081">
    <property type="entry name" value="PP-bd_ACP"/>
</dbReference>
<dbReference type="InterPro" id="IPR020806">
    <property type="entry name" value="PKS_PP-bd"/>
</dbReference>
<dbReference type="SUPFAM" id="SSF51735">
    <property type="entry name" value="NAD(P)-binding Rossmann-fold domains"/>
    <property type="match status" value="1"/>
</dbReference>
<dbReference type="InterPro" id="IPR006162">
    <property type="entry name" value="Ppantetheine_attach_site"/>
</dbReference>
<feature type="domain" description="Carrier" evidence="4">
    <location>
        <begin position="268"/>
        <end position="342"/>
    </location>
</feature>
<evidence type="ECO:0000256" key="1">
    <source>
        <dbReference type="ARBA" id="ARBA00022450"/>
    </source>
</evidence>
<dbReference type="InterPro" id="IPR036736">
    <property type="entry name" value="ACP-like_sf"/>
</dbReference>
<gene>
    <name evidence="5" type="ORF">C2E20_9197</name>
</gene>
<dbReference type="Gene3D" id="3.30.1610.10">
    <property type="entry name" value="Peptidase S59, nucleoporin"/>
    <property type="match status" value="1"/>
</dbReference>
<dbReference type="SMART" id="SM00823">
    <property type="entry name" value="PKS_PP"/>
    <property type="match status" value="2"/>
</dbReference>
<dbReference type="PROSITE" id="PS50075">
    <property type="entry name" value="CARRIER"/>
    <property type="match status" value="2"/>
</dbReference>
<organism evidence="5 6">
    <name type="scientific">Micractinium conductrix</name>
    <dbReference type="NCBI Taxonomy" id="554055"/>
    <lineage>
        <taxon>Eukaryota</taxon>
        <taxon>Viridiplantae</taxon>
        <taxon>Chlorophyta</taxon>
        <taxon>core chlorophytes</taxon>
        <taxon>Trebouxiophyceae</taxon>
        <taxon>Chlorellales</taxon>
        <taxon>Chlorellaceae</taxon>
        <taxon>Chlorella clade</taxon>
        <taxon>Micractinium</taxon>
    </lineage>
</organism>
<dbReference type="GO" id="GO:0006633">
    <property type="term" value="P:fatty acid biosynthetic process"/>
    <property type="evidence" value="ECO:0007669"/>
    <property type="project" value="TreeGrafter"/>
</dbReference>
<dbReference type="GO" id="GO:0004312">
    <property type="term" value="F:fatty acid synthase activity"/>
    <property type="evidence" value="ECO:0007669"/>
    <property type="project" value="TreeGrafter"/>
</dbReference>